<dbReference type="Proteomes" id="UP000019277">
    <property type="component" value="Unassembled WGS sequence"/>
</dbReference>
<sequence>MKFLLIMHMNPAAWEGLTEDEQKAIMDGHDGFIAAITGSGEMISTQALGDPATSAVVRVRDGVPAVTDGPFAEGKEYLAGFYLVDCESRERALELAAMIPDAAVEGLGVEVRPVMFSAGPDL</sequence>
<dbReference type="eggNOG" id="COG3795">
    <property type="taxonomic scope" value="Bacteria"/>
</dbReference>
<name>W7J5G0_9PSEU</name>
<evidence type="ECO:0000313" key="4">
    <source>
        <dbReference type="Proteomes" id="UP000019277"/>
    </source>
</evidence>
<dbReference type="PANTHER" id="PTHR35174:SF3">
    <property type="entry name" value="BLL7171 PROTEIN"/>
    <property type="match status" value="1"/>
</dbReference>
<comment type="caution">
    <text evidence="3">The sequence shown here is derived from an EMBL/GenBank/DDBJ whole genome shotgun (WGS) entry which is preliminary data.</text>
</comment>
<keyword evidence="4" id="KW-1185">Reference proteome</keyword>
<evidence type="ECO:0000259" key="2">
    <source>
        <dbReference type="Pfam" id="PF03795"/>
    </source>
</evidence>
<evidence type="ECO:0000256" key="1">
    <source>
        <dbReference type="ARBA" id="ARBA00007689"/>
    </source>
</evidence>
<dbReference type="InterPro" id="IPR005545">
    <property type="entry name" value="YCII"/>
</dbReference>
<comment type="similarity">
    <text evidence="1">Belongs to the YciI family.</text>
</comment>
<dbReference type="InterPro" id="IPR011008">
    <property type="entry name" value="Dimeric_a/b-barrel"/>
</dbReference>
<dbReference type="RefSeq" id="WP_035278147.1">
    <property type="nucleotide sequence ID" value="NZ_AYXG01000016.1"/>
</dbReference>
<dbReference type="SUPFAM" id="SSF54909">
    <property type="entry name" value="Dimeric alpha+beta barrel"/>
    <property type="match status" value="1"/>
</dbReference>
<evidence type="ECO:0000313" key="3">
    <source>
        <dbReference type="EMBL" id="EWC64277.1"/>
    </source>
</evidence>
<organism evidence="3 4">
    <name type="scientific">Actinokineospora spheciospongiae</name>
    <dbReference type="NCBI Taxonomy" id="909613"/>
    <lineage>
        <taxon>Bacteria</taxon>
        <taxon>Bacillati</taxon>
        <taxon>Actinomycetota</taxon>
        <taxon>Actinomycetes</taxon>
        <taxon>Pseudonocardiales</taxon>
        <taxon>Pseudonocardiaceae</taxon>
        <taxon>Actinokineospora</taxon>
    </lineage>
</organism>
<protein>
    <submittedName>
        <fullName evidence="3">DGPFAETKE family protein</fullName>
    </submittedName>
</protein>
<dbReference type="Gene3D" id="3.30.70.1060">
    <property type="entry name" value="Dimeric alpha+beta barrel"/>
    <property type="match status" value="1"/>
</dbReference>
<proteinExistence type="inferred from homology"/>
<dbReference type="STRING" id="909613.UO65_0400"/>
<dbReference type="Pfam" id="PF03795">
    <property type="entry name" value="YCII"/>
    <property type="match status" value="1"/>
</dbReference>
<dbReference type="OrthoDB" id="668782at2"/>
<dbReference type="AlphaFoldDB" id="W7J5G0"/>
<gene>
    <name evidence="3" type="ORF">UO65_0400</name>
</gene>
<accession>W7J5G0</accession>
<dbReference type="PANTHER" id="PTHR35174">
    <property type="entry name" value="BLL7171 PROTEIN-RELATED"/>
    <property type="match status" value="1"/>
</dbReference>
<feature type="domain" description="YCII-related" evidence="2">
    <location>
        <begin position="1"/>
        <end position="114"/>
    </location>
</feature>
<dbReference type="PATRIC" id="fig|909613.9.peg.413"/>
<dbReference type="EMBL" id="AYXG01000016">
    <property type="protein sequence ID" value="EWC64277.1"/>
    <property type="molecule type" value="Genomic_DNA"/>
</dbReference>
<reference evidence="3 4" key="1">
    <citation type="journal article" date="2014" name="Genome Announc.">
        <title>Draft Genome Sequence of the Antitrypanosomally Active Sponge-Associated Bacterium Actinokineospora sp. Strain EG49.</title>
        <authorList>
            <person name="Harjes J."/>
            <person name="Ryu T."/>
            <person name="Abdelmohsen U.R."/>
            <person name="Moitinho-Silva L."/>
            <person name="Horn H."/>
            <person name="Ravasi T."/>
            <person name="Hentschel U."/>
        </authorList>
    </citation>
    <scope>NUCLEOTIDE SEQUENCE [LARGE SCALE GENOMIC DNA]</scope>
    <source>
        <strain evidence="3 4">EG49</strain>
    </source>
</reference>